<accession>A0A6M3M8T0</accession>
<dbReference type="EMBL" id="MT143756">
    <property type="protein sequence ID" value="QJB02073.1"/>
    <property type="molecule type" value="Genomic_DNA"/>
</dbReference>
<dbReference type="InterPro" id="IPR036388">
    <property type="entry name" value="WH-like_DNA-bd_sf"/>
</dbReference>
<dbReference type="SUPFAM" id="SSF46785">
    <property type="entry name" value="Winged helix' DNA-binding domain"/>
    <property type="match status" value="1"/>
</dbReference>
<sequence length="156" mass="17153">MNYSRFTPVPQGLLETAGCSTHRVRVYGLLLRRSRNGNRPAYGGRISVSKLLGISQSTVQEALSWLETAGVIRKTFQSIGGRGIANVYRVIVAGYRAVRTLVSSLSAKLTDVSATRKIITIDHGKNTRGDIKNPANGPPDPRVQHIRELKNQIQNM</sequence>
<organism evidence="1">
    <name type="scientific">viral metagenome</name>
    <dbReference type="NCBI Taxonomy" id="1070528"/>
    <lineage>
        <taxon>unclassified sequences</taxon>
        <taxon>metagenomes</taxon>
        <taxon>organismal metagenomes</taxon>
    </lineage>
</organism>
<name>A0A6M3M8T0_9ZZZZ</name>
<dbReference type="Gene3D" id="1.10.10.10">
    <property type="entry name" value="Winged helix-like DNA-binding domain superfamily/Winged helix DNA-binding domain"/>
    <property type="match status" value="1"/>
</dbReference>
<evidence type="ECO:0000313" key="1">
    <source>
        <dbReference type="EMBL" id="QJB02073.1"/>
    </source>
</evidence>
<dbReference type="AlphaFoldDB" id="A0A6M3M8T0"/>
<proteinExistence type="predicted"/>
<reference evidence="1" key="1">
    <citation type="submission" date="2020-03" db="EMBL/GenBank/DDBJ databases">
        <title>The deep terrestrial virosphere.</title>
        <authorList>
            <person name="Holmfeldt K."/>
            <person name="Nilsson E."/>
            <person name="Simone D."/>
            <person name="Lopez-Fernandez M."/>
            <person name="Wu X."/>
            <person name="de Brujin I."/>
            <person name="Lundin D."/>
            <person name="Andersson A."/>
            <person name="Bertilsson S."/>
            <person name="Dopson M."/>
        </authorList>
    </citation>
    <scope>NUCLEOTIDE SEQUENCE</scope>
    <source>
        <strain evidence="1">MM171B01520</strain>
    </source>
</reference>
<dbReference type="InterPro" id="IPR036390">
    <property type="entry name" value="WH_DNA-bd_sf"/>
</dbReference>
<protein>
    <submittedName>
        <fullName evidence="1">Uncharacterized protein</fullName>
    </submittedName>
</protein>
<gene>
    <name evidence="1" type="ORF">MM171B01520_0007</name>
</gene>